<sequence length="321" mass="38392">MFDTEKLEDIPAKKISTEVTADMVKISLKSDPSKFCIMPQKYVEQDLERIKNMEIFEDDIWVVTYPKCGTTWTQEMIWMINNNLDYETSSKVQLSDRFPFLEWSGIIKNFTIDTFAECENQSRPRYIKSHLPLFLLPDQLWTVKPKIIYVARNPKDTVVSWFHHHRHLHCYQGTKEDFIEAFVKDLMLYSPMNDHILDFWKIRDESNILFLFFEDMKRNLDQEVKKAMKFLNKNYSQEEVDKLCKHLSFDSIKDNKMINKKEEIRMLKESAGEKFDPNEFSFVRKGQVGGYKKELSAGENEILDDYLKCLKFKDFDFEYKF</sequence>
<reference evidence="4" key="1">
    <citation type="submission" date="2022-01" db="EMBL/GenBank/DDBJ databases">
        <authorList>
            <person name="King R."/>
        </authorList>
    </citation>
    <scope>NUCLEOTIDE SEQUENCE</scope>
</reference>
<accession>A0A9N9RMR5</accession>
<evidence type="ECO:0000313" key="5">
    <source>
        <dbReference type="Proteomes" id="UP001153620"/>
    </source>
</evidence>
<dbReference type="Gene3D" id="3.40.50.300">
    <property type="entry name" value="P-loop containing nucleotide triphosphate hydrolases"/>
    <property type="match status" value="1"/>
</dbReference>
<reference evidence="4" key="2">
    <citation type="submission" date="2022-10" db="EMBL/GenBank/DDBJ databases">
        <authorList>
            <consortium name="ENA_rothamsted_submissions"/>
            <consortium name="culmorum"/>
            <person name="King R."/>
        </authorList>
    </citation>
    <scope>NUCLEOTIDE SEQUENCE</scope>
</reference>
<keyword evidence="2" id="KW-0808">Transferase</keyword>
<proteinExistence type="inferred from homology"/>
<evidence type="ECO:0000256" key="1">
    <source>
        <dbReference type="ARBA" id="ARBA00005771"/>
    </source>
</evidence>
<dbReference type="SUPFAM" id="SSF52540">
    <property type="entry name" value="P-loop containing nucleoside triphosphate hydrolases"/>
    <property type="match status" value="1"/>
</dbReference>
<dbReference type="InterPro" id="IPR000863">
    <property type="entry name" value="Sulfotransferase_dom"/>
</dbReference>
<keyword evidence="5" id="KW-1185">Reference proteome</keyword>
<organism evidence="4 5">
    <name type="scientific">Chironomus riparius</name>
    <dbReference type="NCBI Taxonomy" id="315576"/>
    <lineage>
        <taxon>Eukaryota</taxon>
        <taxon>Metazoa</taxon>
        <taxon>Ecdysozoa</taxon>
        <taxon>Arthropoda</taxon>
        <taxon>Hexapoda</taxon>
        <taxon>Insecta</taxon>
        <taxon>Pterygota</taxon>
        <taxon>Neoptera</taxon>
        <taxon>Endopterygota</taxon>
        <taxon>Diptera</taxon>
        <taxon>Nematocera</taxon>
        <taxon>Chironomoidea</taxon>
        <taxon>Chironomidae</taxon>
        <taxon>Chironominae</taxon>
        <taxon>Chironomus</taxon>
    </lineage>
</organism>
<comment type="similarity">
    <text evidence="1">Belongs to the sulfotransferase 1 family.</text>
</comment>
<gene>
    <name evidence="4" type="ORF">CHIRRI_LOCUS4172</name>
</gene>
<dbReference type="GO" id="GO:0008146">
    <property type="term" value="F:sulfotransferase activity"/>
    <property type="evidence" value="ECO:0007669"/>
    <property type="project" value="InterPro"/>
</dbReference>
<dbReference type="InterPro" id="IPR027417">
    <property type="entry name" value="P-loop_NTPase"/>
</dbReference>
<feature type="domain" description="Sulfotransferase" evidence="3">
    <location>
        <begin position="58"/>
        <end position="308"/>
    </location>
</feature>
<dbReference type="AlphaFoldDB" id="A0A9N9RMR5"/>
<dbReference type="PANTHER" id="PTHR11783">
    <property type="entry name" value="SULFOTRANSFERASE SULT"/>
    <property type="match status" value="1"/>
</dbReference>
<evidence type="ECO:0000313" key="4">
    <source>
        <dbReference type="EMBL" id="CAG9801241.1"/>
    </source>
</evidence>
<dbReference type="Proteomes" id="UP001153620">
    <property type="component" value="Chromosome 1"/>
</dbReference>
<evidence type="ECO:0000256" key="2">
    <source>
        <dbReference type="ARBA" id="ARBA00022679"/>
    </source>
</evidence>
<dbReference type="Pfam" id="PF00685">
    <property type="entry name" value="Sulfotransfer_1"/>
    <property type="match status" value="1"/>
</dbReference>
<name>A0A9N9RMR5_9DIPT</name>
<dbReference type="EMBL" id="OU895877">
    <property type="protein sequence ID" value="CAG9801241.1"/>
    <property type="molecule type" value="Genomic_DNA"/>
</dbReference>
<dbReference type="OrthoDB" id="205623at2759"/>
<evidence type="ECO:0000259" key="3">
    <source>
        <dbReference type="Pfam" id="PF00685"/>
    </source>
</evidence>
<protein>
    <recommendedName>
        <fullName evidence="3">Sulfotransferase domain-containing protein</fullName>
    </recommendedName>
</protein>